<proteinExistence type="predicted"/>
<dbReference type="Proteomes" id="UP000077115">
    <property type="component" value="Unassembled WGS sequence"/>
</dbReference>
<evidence type="ECO:0000256" key="1">
    <source>
        <dbReference type="SAM" id="MobiDB-lite"/>
    </source>
</evidence>
<accession>A0A177W832</accession>
<reference evidence="2 3" key="2">
    <citation type="submission" date="2016-05" db="EMBL/GenBank/DDBJ databases">
        <title>Lineage-specific infection strategies underlie the spectrum of fungal disease in amphibians.</title>
        <authorList>
            <person name="Cuomo C.A."/>
            <person name="Farrer R.A."/>
            <person name="James T."/>
            <person name="Longcore J."/>
            <person name="Birren B."/>
        </authorList>
    </citation>
    <scope>NUCLEOTIDE SEQUENCE [LARGE SCALE GENOMIC DNA]</scope>
    <source>
        <strain evidence="2 3">JEL423</strain>
    </source>
</reference>
<protein>
    <recommendedName>
        <fullName evidence="4">Protein FRA10AC1</fullName>
    </recommendedName>
</protein>
<evidence type="ECO:0000313" key="2">
    <source>
        <dbReference type="EMBL" id="OAJ36267.1"/>
    </source>
</evidence>
<feature type="region of interest" description="Disordered" evidence="1">
    <location>
        <begin position="241"/>
        <end position="262"/>
    </location>
</feature>
<dbReference type="PANTHER" id="PTHR11567">
    <property type="entry name" value="ACID PHOSPHATASE-RELATED"/>
    <property type="match status" value="1"/>
</dbReference>
<dbReference type="EMBL" id="DS022300">
    <property type="protein sequence ID" value="OAJ36267.1"/>
    <property type="molecule type" value="Genomic_DNA"/>
</dbReference>
<dbReference type="eggNOG" id="KOG1297">
    <property type="taxonomic scope" value="Eukaryota"/>
</dbReference>
<evidence type="ECO:0008006" key="4">
    <source>
        <dbReference type="Google" id="ProtNLM"/>
    </source>
</evidence>
<dbReference type="PANTHER" id="PTHR11567:SF25">
    <property type="entry name" value="PROTEIN FRA10AC1"/>
    <property type="match status" value="1"/>
</dbReference>
<reference evidence="2 3" key="1">
    <citation type="submission" date="2006-10" db="EMBL/GenBank/DDBJ databases">
        <title>The Genome Sequence of Batrachochytrium dendrobatidis JEL423.</title>
        <authorList>
            <consortium name="The Broad Institute Genome Sequencing Platform"/>
            <person name="Birren B."/>
            <person name="Lander E."/>
            <person name="Galagan J."/>
            <person name="Cuomo C."/>
            <person name="Devon K."/>
            <person name="Jaffe D."/>
            <person name="Butler J."/>
            <person name="Alvarez P."/>
            <person name="Gnerre S."/>
            <person name="Grabherr M."/>
            <person name="Kleber M."/>
            <person name="Mauceli E."/>
            <person name="Brockman W."/>
            <person name="Young S."/>
            <person name="LaButti K."/>
            <person name="Sykes S."/>
            <person name="DeCaprio D."/>
            <person name="Crawford M."/>
            <person name="Koehrsen M."/>
            <person name="Engels R."/>
            <person name="Montgomery P."/>
            <person name="Pearson M."/>
            <person name="Howarth C."/>
            <person name="Larson L."/>
            <person name="White J."/>
            <person name="O'Leary S."/>
            <person name="Kodira C."/>
            <person name="Zeng Q."/>
            <person name="Yandava C."/>
            <person name="Alvarado L."/>
            <person name="Longcore J."/>
            <person name="James T."/>
        </authorList>
    </citation>
    <scope>NUCLEOTIDE SEQUENCE [LARGE SCALE GENOMIC DNA]</scope>
    <source>
        <strain evidence="2 3">JEL423</strain>
    </source>
</reference>
<organism evidence="2 3">
    <name type="scientific">Batrachochytrium dendrobatidis (strain JEL423)</name>
    <dbReference type="NCBI Taxonomy" id="403673"/>
    <lineage>
        <taxon>Eukaryota</taxon>
        <taxon>Fungi</taxon>
        <taxon>Fungi incertae sedis</taxon>
        <taxon>Chytridiomycota</taxon>
        <taxon>Chytridiomycota incertae sedis</taxon>
        <taxon>Chytridiomycetes</taxon>
        <taxon>Rhizophydiales</taxon>
        <taxon>Rhizophydiales incertae sedis</taxon>
        <taxon>Batrachochytrium</taxon>
    </lineage>
</organism>
<dbReference type="STRING" id="403673.A0A177W832"/>
<dbReference type="GO" id="GO:0016791">
    <property type="term" value="F:phosphatase activity"/>
    <property type="evidence" value="ECO:0007669"/>
    <property type="project" value="TreeGrafter"/>
</dbReference>
<dbReference type="AlphaFoldDB" id="A0A177W832"/>
<dbReference type="InterPro" id="IPR019129">
    <property type="entry name" value="Folate-sensitive_fs_Fra10Ac1"/>
</dbReference>
<evidence type="ECO:0000313" key="3">
    <source>
        <dbReference type="Proteomes" id="UP000077115"/>
    </source>
</evidence>
<name>A0A177W832_BATDL</name>
<feature type="compositionally biased region" description="Polar residues" evidence="1">
    <location>
        <begin position="244"/>
        <end position="262"/>
    </location>
</feature>
<dbReference type="Pfam" id="PF09725">
    <property type="entry name" value="Fra10Ac1"/>
    <property type="match status" value="1"/>
</dbReference>
<gene>
    <name evidence="2" type="ORF">BDEG_20459</name>
</gene>
<dbReference type="VEuPathDB" id="FungiDB:BDEG_20459"/>
<sequence>MQASRQQDQKESIHVSDLSTYFALPLHTDTTSGKSDSVTSATKISSVFRQQHDSGLDAFQRHQKLVYDYMTNYATPKNSLGTNRTEYTGKEIQGLTEADILKQHHKFLRSNQDDAESTWETRIAKKYYDKLFKEYCLAEMSLYKEGKIAMRWRSQKEVTCGKGQFECGNLKCASKEDLKSWEVNFAYMENREQKNALVKLRLCADCTYKLHYRKIKRQREEEKQAAKEHSKRVCKSSQDHKYSCSRTNDETNGLSQSDTSQIDENNRCIADEKIDDKSTDFVKGKPIAQKELIKQEATRVYNAPTHAKVDEASKSKKDESDEYFADLLL</sequence>
<dbReference type="InterPro" id="IPR050645">
    <property type="entry name" value="Histidine_acid_phosphatase"/>
</dbReference>
<dbReference type="OrthoDB" id="197967at2759"/>